<proteinExistence type="predicted"/>
<evidence type="ECO:0000256" key="1">
    <source>
        <dbReference type="SAM" id="Phobius"/>
    </source>
</evidence>
<sequence>MCCEGLIEKLPQLNTCCCCCKVETGSKVIAWLDAIVATLSIIVAILGIIGGGGGTSVIVAAVIMIIAMVAMLVMAVVLLLGLYREEKEKVECWLRVSCCLLFLLIASETVSVVSAAVSLGVESAISAVISALIVILYKFYEISVVKSHHHNMINGFGEGRV</sequence>
<dbReference type="PANTHER" id="PTHR36694:SF11">
    <property type="entry name" value="LP21121P-RELATED"/>
    <property type="match status" value="1"/>
</dbReference>
<accession>A0A0A9XII3</accession>
<keyword evidence="1" id="KW-0812">Transmembrane</keyword>
<reference evidence="3" key="2">
    <citation type="submission" date="2014-07" db="EMBL/GenBank/DDBJ databases">
        <authorList>
            <person name="Hull J."/>
        </authorList>
    </citation>
    <scope>NUCLEOTIDE SEQUENCE</scope>
</reference>
<keyword evidence="1" id="KW-1133">Transmembrane helix</keyword>
<dbReference type="EMBL" id="GBHO01023078">
    <property type="protein sequence ID" value="JAG20526.1"/>
    <property type="molecule type" value="Transcribed_RNA"/>
</dbReference>
<feature type="transmembrane region" description="Helical" evidence="1">
    <location>
        <begin position="92"/>
        <end position="117"/>
    </location>
</feature>
<keyword evidence="1" id="KW-0472">Membrane</keyword>
<name>A0A0A9XII3_LYGHE</name>
<feature type="transmembrane region" description="Helical" evidence="1">
    <location>
        <begin position="57"/>
        <end position="80"/>
    </location>
</feature>
<reference evidence="3" key="1">
    <citation type="journal article" date="2014" name="PLoS ONE">
        <title>Transcriptome-Based Identification of ABC Transporters in the Western Tarnished Plant Bug Lygus hesperus.</title>
        <authorList>
            <person name="Hull J.J."/>
            <person name="Chaney K."/>
            <person name="Geib S.M."/>
            <person name="Fabrick J.A."/>
            <person name="Brent C.S."/>
            <person name="Walsh D."/>
            <person name="Lavine L.C."/>
        </authorList>
    </citation>
    <scope>NUCLEOTIDE SEQUENCE</scope>
</reference>
<evidence type="ECO:0000313" key="2">
    <source>
        <dbReference type="EMBL" id="JAG20526.1"/>
    </source>
</evidence>
<dbReference type="AlphaFoldDB" id="A0A0A9XII3"/>
<evidence type="ECO:0000313" key="3">
    <source>
        <dbReference type="EMBL" id="JAG20527.1"/>
    </source>
</evidence>
<gene>
    <name evidence="2" type="ORF">CM83_49363</name>
    <name evidence="3" type="ORF">CM83_49365</name>
</gene>
<protein>
    <submittedName>
        <fullName evidence="3">Uncharacterized protein</fullName>
    </submittedName>
</protein>
<dbReference type="PANTHER" id="PTHR36694">
    <property type="entry name" value="PASIFLORA 1, ISOFORM A-RELATED"/>
    <property type="match status" value="1"/>
</dbReference>
<organism evidence="3">
    <name type="scientific">Lygus hesperus</name>
    <name type="common">Western plant bug</name>
    <dbReference type="NCBI Taxonomy" id="30085"/>
    <lineage>
        <taxon>Eukaryota</taxon>
        <taxon>Metazoa</taxon>
        <taxon>Ecdysozoa</taxon>
        <taxon>Arthropoda</taxon>
        <taxon>Hexapoda</taxon>
        <taxon>Insecta</taxon>
        <taxon>Pterygota</taxon>
        <taxon>Neoptera</taxon>
        <taxon>Paraneoptera</taxon>
        <taxon>Hemiptera</taxon>
        <taxon>Heteroptera</taxon>
        <taxon>Panheteroptera</taxon>
        <taxon>Cimicomorpha</taxon>
        <taxon>Miridae</taxon>
        <taxon>Mirini</taxon>
        <taxon>Lygus</taxon>
    </lineage>
</organism>
<feature type="transmembrane region" description="Helical" evidence="1">
    <location>
        <begin position="31"/>
        <end position="51"/>
    </location>
</feature>
<feature type="transmembrane region" description="Helical" evidence="1">
    <location>
        <begin position="123"/>
        <end position="140"/>
    </location>
</feature>
<dbReference type="EMBL" id="GBHO01023077">
    <property type="protein sequence ID" value="JAG20527.1"/>
    <property type="molecule type" value="Transcribed_RNA"/>
</dbReference>